<feature type="region of interest" description="Disordered" evidence="1">
    <location>
        <begin position="133"/>
        <end position="158"/>
    </location>
</feature>
<dbReference type="EMBL" id="FBWH01000048">
    <property type="protein sequence ID" value="CUX64853.1"/>
    <property type="molecule type" value="Genomic_DNA"/>
</dbReference>
<gene>
    <name evidence="2" type="ORF">AGR13a_Lc90230</name>
</gene>
<evidence type="ECO:0000256" key="1">
    <source>
        <dbReference type="SAM" id="MobiDB-lite"/>
    </source>
</evidence>
<evidence type="ECO:0008006" key="4">
    <source>
        <dbReference type="Google" id="ProtNLM"/>
    </source>
</evidence>
<accession>A0ABP2BQ00</accession>
<organism evidence="2 3">
    <name type="scientific">Agrobacterium genomosp. 13 str. CFBP 6927</name>
    <dbReference type="NCBI Taxonomy" id="1183428"/>
    <lineage>
        <taxon>Bacteria</taxon>
        <taxon>Pseudomonadati</taxon>
        <taxon>Pseudomonadota</taxon>
        <taxon>Alphaproteobacteria</taxon>
        <taxon>Hyphomicrobiales</taxon>
        <taxon>Rhizobiaceae</taxon>
        <taxon>Rhizobium/Agrobacterium group</taxon>
        <taxon>Agrobacterium</taxon>
        <taxon>Agrobacterium tumefaciens complex</taxon>
    </lineage>
</organism>
<comment type="caution">
    <text evidence="2">The sequence shown here is derived from an EMBL/GenBank/DDBJ whole genome shotgun (WGS) entry which is preliminary data.</text>
</comment>
<feature type="compositionally biased region" description="Basic residues" evidence="1">
    <location>
        <begin position="134"/>
        <end position="148"/>
    </location>
</feature>
<keyword evidence="3" id="KW-1185">Reference proteome</keyword>
<evidence type="ECO:0000313" key="2">
    <source>
        <dbReference type="EMBL" id="CUX64853.1"/>
    </source>
</evidence>
<sequence>MYSRGRIFTQTCRHMETSLYLPVKGFLEKAGYTVKGEVGGCDLVGLSDTDPSVVIVCELKLSFNLELILQAVDRATIADEVWIAARVSARGKGREADKRYRDLCRRLGVGMLGISDAGDVSIIVNSVTPMPRTNPKRRSRLMREHQRRRGDPAVGGSTRAPIMTAYRQQALGCALALASGPMRVREIRSSVPDAGKILLANVYGWFERLDRGVYGLTEAGRQALQQWPQQETPATAMAPA</sequence>
<dbReference type="Pfam" id="PF09929">
    <property type="entry name" value="DUF2161"/>
    <property type="match status" value="1"/>
</dbReference>
<dbReference type="Proteomes" id="UP000191812">
    <property type="component" value="Unassembled WGS sequence"/>
</dbReference>
<evidence type="ECO:0000313" key="3">
    <source>
        <dbReference type="Proteomes" id="UP000191812"/>
    </source>
</evidence>
<name>A0ABP2BQ00_9HYPH</name>
<protein>
    <recommendedName>
        <fullName evidence="4">DUF2161 domain-containing phosphodiesterase</fullName>
    </recommendedName>
</protein>
<reference evidence="2 3" key="1">
    <citation type="submission" date="2016-01" db="EMBL/GenBank/DDBJ databases">
        <authorList>
            <person name="Regsiter A."/>
            <person name="william w."/>
        </authorList>
    </citation>
    <scope>NUCLEOTIDE SEQUENCE [LARGE SCALE GENOMIC DNA]</scope>
    <source>
        <strain evidence="2 3">CFBP 6927</strain>
    </source>
</reference>
<dbReference type="InterPro" id="IPR018679">
    <property type="entry name" value="DUF2161"/>
</dbReference>
<proteinExistence type="predicted"/>